<organism evidence="2 3">
    <name type="scientific">Paspalum notatum var. saurae</name>
    <dbReference type="NCBI Taxonomy" id="547442"/>
    <lineage>
        <taxon>Eukaryota</taxon>
        <taxon>Viridiplantae</taxon>
        <taxon>Streptophyta</taxon>
        <taxon>Embryophyta</taxon>
        <taxon>Tracheophyta</taxon>
        <taxon>Spermatophyta</taxon>
        <taxon>Magnoliopsida</taxon>
        <taxon>Liliopsida</taxon>
        <taxon>Poales</taxon>
        <taxon>Poaceae</taxon>
        <taxon>PACMAD clade</taxon>
        <taxon>Panicoideae</taxon>
        <taxon>Andropogonodae</taxon>
        <taxon>Paspaleae</taxon>
        <taxon>Paspalinae</taxon>
        <taxon>Paspalum</taxon>
    </lineage>
</organism>
<dbReference type="Proteomes" id="UP001341281">
    <property type="component" value="Chromosome 09"/>
</dbReference>
<gene>
    <name evidence="2" type="ORF">U9M48_038965</name>
</gene>
<feature type="transmembrane region" description="Helical" evidence="1">
    <location>
        <begin position="140"/>
        <end position="166"/>
    </location>
</feature>
<feature type="transmembrane region" description="Helical" evidence="1">
    <location>
        <begin position="105"/>
        <end position="128"/>
    </location>
</feature>
<proteinExistence type="predicted"/>
<reference evidence="2 3" key="1">
    <citation type="submission" date="2024-02" db="EMBL/GenBank/DDBJ databases">
        <title>High-quality chromosome-scale genome assembly of Pensacola bahiagrass (Paspalum notatum Flugge var. saurae).</title>
        <authorList>
            <person name="Vega J.M."/>
            <person name="Podio M."/>
            <person name="Orjuela J."/>
            <person name="Siena L.A."/>
            <person name="Pessino S.C."/>
            <person name="Combes M.C."/>
            <person name="Mariac C."/>
            <person name="Albertini E."/>
            <person name="Pupilli F."/>
            <person name="Ortiz J.P.A."/>
            <person name="Leblanc O."/>
        </authorList>
    </citation>
    <scope>NUCLEOTIDE SEQUENCE [LARGE SCALE GENOMIC DNA]</scope>
    <source>
        <strain evidence="2">R1</strain>
        <tissue evidence="2">Leaf</tissue>
    </source>
</reference>
<dbReference type="EMBL" id="CP144753">
    <property type="protein sequence ID" value="WVZ92935.1"/>
    <property type="molecule type" value="Genomic_DNA"/>
</dbReference>
<keyword evidence="1" id="KW-1133">Transmembrane helix</keyword>
<feature type="transmembrane region" description="Helical" evidence="1">
    <location>
        <begin position="46"/>
        <end position="72"/>
    </location>
</feature>
<dbReference type="AlphaFoldDB" id="A0AAQ3XC66"/>
<keyword evidence="1" id="KW-0472">Membrane</keyword>
<evidence type="ECO:0000313" key="3">
    <source>
        <dbReference type="Proteomes" id="UP001341281"/>
    </source>
</evidence>
<sequence>MIYPSLASVWVAGAALTAVSVADLAWDGGVWGRDFPVVSALLEVSVIAVLLGFVLNLVALLLVLPLAVRLLAALASADNSKISVWSMLRRQISGLPLGRMLREPAALGLLATLPFLVLIVVDSIVMTVLSPAKGSQAYRIGSVVIDVGVVGFMPIVCLVTIPILVLKLWRTWPGGQGDAPADSIV</sequence>
<name>A0AAQ3XC66_PASNO</name>
<accession>A0AAQ3XC66</accession>
<evidence type="ECO:0000256" key="1">
    <source>
        <dbReference type="SAM" id="Phobius"/>
    </source>
</evidence>
<evidence type="ECO:0000313" key="2">
    <source>
        <dbReference type="EMBL" id="WVZ92935.1"/>
    </source>
</evidence>
<protein>
    <submittedName>
        <fullName evidence="2">Uncharacterized protein</fullName>
    </submittedName>
</protein>
<keyword evidence="1" id="KW-0812">Transmembrane</keyword>
<keyword evidence="3" id="KW-1185">Reference proteome</keyword>